<dbReference type="Proteomes" id="UP000288805">
    <property type="component" value="Unassembled WGS sequence"/>
</dbReference>
<evidence type="ECO:0000313" key="2">
    <source>
        <dbReference type="Proteomes" id="UP000288805"/>
    </source>
</evidence>
<reference evidence="1 2" key="1">
    <citation type="journal article" date="2018" name="PLoS Genet.">
        <title>Population sequencing reveals clonal diversity and ancestral inbreeding in the grapevine cultivar Chardonnay.</title>
        <authorList>
            <person name="Roach M.J."/>
            <person name="Johnson D.L."/>
            <person name="Bohlmann J."/>
            <person name="van Vuuren H.J."/>
            <person name="Jones S.J."/>
            <person name="Pretorius I.S."/>
            <person name="Schmidt S.A."/>
            <person name="Borneman A.R."/>
        </authorList>
    </citation>
    <scope>NUCLEOTIDE SEQUENCE [LARGE SCALE GENOMIC DNA]</scope>
    <source>
        <strain evidence="2">cv. Chardonnay</strain>
        <tissue evidence="1">Leaf</tissue>
    </source>
</reference>
<accession>A0A438E9I9</accession>
<dbReference type="EMBL" id="QGNW01001357">
    <property type="protein sequence ID" value="RVW44403.1"/>
    <property type="molecule type" value="Genomic_DNA"/>
</dbReference>
<name>A0A438E9I9_VITVI</name>
<organism evidence="1 2">
    <name type="scientific">Vitis vinifera</name>
    <name type="common">Grape</name>
    <dbReference type="NCBI Taxonomy" id="29760"/>
    <lineage>
        <taxon>Eukaryota</taxon>
        <taxon>Viridiplantae</taxon>
        <taxon>Streptophyta</taxon>
        <taxon>Embryophyta</taxon>
        <taxon>Tracheophyta</taxon>
        <taxon>Spermatophyta</taxon>
        <taxon>Magnoliopsida</taxon>
        <taxon>eudicotyledons</taxon>
        <taxon>Gunneridae</taxon>
        <taxon>Pentapetalae</taxon>
        <taxon>rosids</taxon>
        <taxon>Vitales</taxon>
        <taxon>Vitaceae</taxon>
        <taxon>Viteae</taxon>
        <taxon>Vitis</taxon>
    </lineage>
</organism>
<dbReference type="AlphaFoldDB" id="A0A438E9I9"/>
<protein>
    <submittedName>
        <fullName evidence="1">Uncharacterized protein</fullName>
    </submittedName>
</protein>
<comment type="caution">
    <text evidence="1">The sequence shown here is derived from an EMBL/GenBank/DDBJ whole genome shotgun (WGS) entry which is preliminary data.</text>
</comment>
<evidence type="ECO:0000313" key="1">
    <source>
        <dbReference type="EMBL" id="RVW44403.1"/>
    </source>
</evidence>
<gene>
    <name evidence="1" type="ORF">CK203_070992</name>
</gene>
<proteinExistence type="predicted"/>
<sequence>MDKALELNRKKDIICLILSYPPFSLVIQGSHKGWILDVLAINQKLREAVYRKKVINVSELFPRISQRIDHSIDDIEAYVPRHIIEEMQRGTIWGRTPTTKVYSLAIDFAVRQIIQDRETPEFQRIYISGRDDAGILMSRLKNLQQEKGMFDLAIHVKASSCKTAGDIEYGIARELGLSTSSRQEVDVLLQSKSFLILLDVLTSLHRRI</sequence>